<dbReference type="InterPro" id="IPR001810">
    <property type="entry name" value="F-box_dom"/>
</dbReference>
<name>A0A067MFY9_BOTB1</name>
<proteinExistence type="predicted"/>
<gene>
    <name evidence="2" type="ORF">BOTBODRAFT_55228</name>
</gene>
<feature type="domain" description="F-box" evidence="1">
    <location>
        <begin position="9"/>
        <end position="44"/>
    </location>
</feature>
<sequence>MHAALHVADILFEIFKFLSLGELTAVARVCRPFAGPACTALWTNAIPLVTLLRLLPADLISCLNTVRVNRPMVSCDWDRLLPASNRIQHIQFIESPISSGWSSVFETLASDRSQLYLFPNLRALDWHVKTSSNTMGCILFLSERMFRLSISFPDFDSDDRQCQYYVSKAFRHLEARQLRYLSLDIWAPPEGVQDPMDPYMAQGTADFLETLPNLEIAILARKFISPPIVESLSRLPSLHTLRIKGRLFTNSLGDLKQLGPHAFATLQSLELTSTPPTCERLMYSISSRALSEIKLVVHGNVAVQVHDCILAISATCPHLHTLHISPDAGYYAFIESDQKLLDGYHNPERTARRIDPGRLSTATFEPLLQCRELRALIVDWPYPLKILEGAFSRMVESWPLLETLYLTPSPFFVLPERPAISLVDLVPFARSLCLRKLALFIDARAELPEQDLLSIELDLRVHPQPTRSASLLAQTRSRSQPIHFDPGKSWISDPVHAARVLARLFGSATLPRWVKKDSLWWKVGKLLDVPSAKRL</sequence>
<evidence type="ECO:0000313" key="3">
    <source>
        <dbReference type="Proteomes" id="UP000027195"/>
    </source>
</evidence>
<dbReference type="STRING" id="930990.A0A067MFY9"/>
<dbReference type="Pfam" id="PF12937">
    <property type="entry name" value="F-box-like"/>
    <property type="match status" value="1"/>
</dbReference>
<dbReference type="InParanoid" id="A0A067MFY9"/>
<keyword evidence="3" id="KW-1185">Reference proteome</keyword>
<dbReference type="Gene3D" id="3.80.10.10">
    <property type="entry name" value="Ribonuclease Inhibitor"/>
    <property type="match status" value="1"/>
</dbReference>
<dbReference type="HOGENOM" id="CLU_508965_0_0_1"/>
<dbReference type="EMBL" id="KL198036">
    <property type="protein sequence ID" value="KDQ14723.1"/>
    <property type="molecule type" value="Genomic_DNA"/>
</dbReference>
<reference evidence="3" key="1">
    <citation type="journal article" date="2014" name="Proc. Natl. Acad. Sci. U.S.A.">
        <title>Extensive sampling of basidiomycete genomes demonstrates inadequacy of the white-rot/brown-rot paradigm for wood decay fungi.</title>
        <authorList>
            <person name="Riley R."/>
            <person name="Salamov A.A."/>
            <person name="Brown D.W."/>
            <person name="Nagy L.G."/>
            <person name="Floudas D."/>
            <person name="Held B.W."/>
            <person name="Levasseur A."/>
            <person name="Lombard V."/>
            <person name="Morin E."/>
            <person name="Otillar R."/>
            <person name="Lindquist E.A."/>
            <person name="Sun H."/>
            <person name="LaButti K.M."/>
            <person name="Schmutz J."/>
            <person name="Jabbour D."/>
            <person name="Luo H."/>
            <person name="Baker S.E."/>
            <person name="Pisabarro A.G."/>
            <person name="Walton J.D."/>
            <person name="Blanchette R.A."/>
            <person name="Henrissat B."/>
            <person name="Martin F."/>
            <person name="Cullen D."/>
            <person name="Hibbett D.S."/>
            <person name="Grigoriev I.V."/>
        </authorList>
    </citation>
    <scope>NUCLEOTIDE SEQUENCE [LARGE SCALE GENOMIC DNA]</scope>
    <source>
        <strain evidence="3">FD-172 SS1</strain>
    </source>
</reference>
<dbReference type="InterPro" id="IPR032675">
    <property type="entry name" value="LRR_dom_sf"/>
</dbReference>
<evidence type="ECO:0000259" key="1">
    <source>
        <dbReference type="Pfam" id="PF12937"/>
    </source>
</evidence>
<dbReference type="OrthoDB" id="2447803at2759"/>
<dbReference type="SUPFAM" id="SSF52047">
    <property type="entry name" value="RNI-like"/>
    <property type="match status" value="1"/>
</dbReference>
<organism evidence="2 3">
    <name type="scientific">Botryobasidium botryosum (strain FD-172 SS1)</name>
    <dbReference type="NCBI Taxonomy" id="930990"/>
    <lineage>
        <taxon>Eukaryota</taxon>
        <taxon>Fungi</taxon>
        <taxon>Dikarya</taxon>
        <taxon>Basidiomycota</taxon>
        <taxon>Agaricomycotina</taxon>
        <taxon>Agaricomycetes</taxon>
        <taxon>Cantharellales</taxon>
        <taxon>Botryobasidiaceae</taxon>
        <taxon>Botryobasidium</taxon>
    </lineage>
</organism>
<accession>A0A067MFY9</accession>
<evidence type="ECO:0000313" key="2">
    <source>
        <dbReference type="EMBL" id="KDQ14723.1"/>
    </source>
</evidence>
<dbReference type="AlphaFoldDB" id="A0A067MFY9"/>
<protein>
    <recommendedName>
        <fullName evidence="1">F-box domain-containing protein</fullName>
    </recommendedName>
</protein>
<dbReference type="Proteomes" id="UP000027195">
    <property type="component" value="Unassembled WGS sequence"/>
</dbReference>